<dbReference type="InterPro" id="IPR039365">
    <property type="entry name" value="IS701-like"/>
</dbReference>
<evidence type="ECO:0000256" key="1">
    <source>
        <dbReference type="ARBA" id="ARBA00022737"/>
    </source>
</evidence>
<feature type="region of interest" description="Disordered" evidence="2">
    <location>
        <begin position="597"/>
        <end position="621"/>
    </location>
</feature>
<dbReference type="Pfam" id="PF25023">
    <property type="entry name" value="TEN_YD-shell"/>
    <property type="match status" value="2"/>
</dbReference>
<accession>A0A0K0GF72</accession>
<dbReference type="Proteomes" id="UP000001740">
    <property type="component" value="Chromosome"/>
</dbReference>
<feature type="domain" description="Teneurin-like YD-shell" evidence="4">
    <location>
        <begin position="126"/>
        <end position="259"/>
    </location>
</feature>
<dbReference type="KEGG" id="xop:PXO_03365"/>
<dbReference type="SUPFAM" id="SSF53098">
    <property type="entry name" value="Ribonuclease H-like"/>
    <property type="match status" value="1"/>
</dbReference>
<dbReference type="InterPro" id="IPR006530">
    <property type="entry name" value="YD"/>
</dbReference>
<dbReference type="AlphaFoldDB" id="A0A0K0GF72"/>
<dbReference type="NCBIfam" id="TIGR01643">
    <property type="entry name" value="YD_repeat_2x"/>
    <property type="match status" value="2"/>
</dbReference>
<dbReference type="Pfam" id="PF13546">
    <property type="entry name" value="DDE_5"/>
    <property type="match status" value="1"/>
</dbReference>
<organism evidence="5 6">
    <name type="scientific">Xanthomonas oryzae pv. oryzae (strain PXO99A)</name>
    <dbReference type="NCBI Taxonomy" id="360094"/>
    <lineage>
        <taxon>Bacteria</taxon>
        <taxon>Pseudomonadati</taxon>
        <taxon>Pseudomonadota</taxon>
        <taxon>Gammaproteobacteria</taxon>
        <taxon>Lysobacterales</taxon>
        <taxon>Lysobacteraceae</taxon>
        <taxon>Xanthomonas</taxon>
    </lineage>
</organism>
<sequence length="800" mass="88379">MTTYTYDTLGRPATTTYPGMGGTLTASYDAGNRMVALADSFSGTLSWSYDNFDQVATANSPQGTITYGYDAAGRRKSMQAATQAEVVYAYDNADRLTGITQGAEKVSFAYDNANRLTTQTLPNQVQTVYTYNNADQVTGMAWGKAGQAALGSLGYGYNTVGQLVAQTGTHAPQALPAASSGNTFDDNNRQTTASNVALNYDDNGNLLSDGSRSYVWDDRDRLSQIQEGGTTIASFSYDALGRRTAKTEGGTSTQYLYDGLDTVQETQGSTVNPILTGPGIDQRYARNDTGGRTYFLTDQLGSTAYTNPYQYTGREKDLNGLYYYRARYYRPQWARFISSTVLQIIVSLCHYWKTFRPRGRAVLNRSLEVRFEQYGEVVAAALSHADRKQPAHWYLKGLLLPGGRKSVEPMAARVHPQNVRSAHQSMHHLVADADWSDQALLAAVAAQVLPTLSRKSAACHWIVDDTGFSKKGVHSVGVARQYCGRLGKTDNCQVAVSLSIANEHGSLPVGYRLYLPEQWAQDTVRRKKAGVPDQVVFQTKTALAMDQIDSALATGIAAGVVLADAAYGTETHWRDQLSERGLLYMVGVRSNTKVWWGSHQPAPMPPASPKGGRPRTRPMRDSAHAPISVHEVAQSLPARTYRQVSWRQGSDATLSSRFAAVRVRAAHNRQAHDEQWLLIEWPPGESEPRHYWFSTRPKQTPVKTLVATAQGRWRIERDYQELKSELGLHHYEGRNWRGFHHHASLCIAAYGFLMRERLRSKKNSVAFKMPAVSKSVRPRRSGPNATSPSQLDCHAGLRTG</sequence>
<proteinExistence type="predicted"/>
<dbReference type="NCBIfam" id="NF033540">
    <property type="entry name" value="transpos_IS701"/>
    <property type="match status" value="1"/>
</dbReference>
<evidence type="ECO:0000259" key="4">
    <source>
        <dbReference type="Pfam" id="PF25023"/>
    </source>
</evidence>
<dbReference type="PANTHER" id="PTHR33627">
    <property type="entry name" value="TRANSPOSASE"/>
    <property type="match status" value="1"/>
</dbReference>
<name>A0A0K0GF72_XANOP</name>
<reference evidence="5 6" key="1">
    <citation type="journal article" date="2008" name="BMC Genomics">
        <title>Genome sequence and rapid evolution of the rice pathogen Xanthomonas oryzae pv. oryzae PXO99A.</title>
        <authorList>
            <person name="Salzberg S.L."/>
            <person name="Sommer D.D."/>
            <person name="Schatz M.C."/>
            <person name="Phillippy A.M."/>
            <person name="Rabinowicz P.D."/>
            <person name="Tsuge S."/>
            <person name="Furutani A."/>
            <person name="Ochiai H."/>
            <person name="Delcher A.L."/>
            <person name="Kelley D."/>
            <person name="Madupu R."/>
            <person name="Puiu D."/>
            <person name="Radune D."/>
            <person name="Shumway M."/>
            <person name="Trapnell C."/>
            <person name="Aparna G."/>
            <person name="Jha G."/>
            <person name="Pandey A."/>
            <person name="Patil P.B."/>
            <person name="Ishihara H."/>
            <person name="Meyer D.F."/>
            <person name="Szurek B."/>
            <person name="Verdier V."/>
            <person name="Koebnik R."/>
            <person name="Dow J.M."/>
            <person name="Ryan R.P."/>
            <person name="Hirata H."/>
            <person name="Tsuyumu S."/>
            <person name="Won Lee S."/>
            <person name="Seo Y.S."/>
            <person name="Sriariyanum M."/>
            <person name="Ronald P.C."/>
            <person name="Sonti R.V."/>
            <person name="Van Sluys M.A."/>
            <person name="Leach J.E."/>
            <person name="White F.F."/>
            <person name="Bogdanove A.J."/>
        </authorList>
    </citation>
    <scope>NUCLEOTIDE SEQUENCE [LARGE SCALE GENOMIC DNA]</scope>
    <source>
        <strain evidence="5 6">PXO99A</strain>
    </source>
</reference>
<dbReference type="EMBL" id="CP000967">
    <property type="protein sequence ID" value="ACD56790.1"/>
    <property type="molecule type" value="Genomic_DNA"/>
</dbReference>
<dbReference type="Gene3D" id="2.180.10.10">
    <property type="entry name" value="RHS repeat-associated core"/>
    <property type="match status" value="1"/>
</dbReference>
<dbReference type="eggNOG" id="COG5659">
    <property type="taxonomic scope" value="Bacteria"/>
</dbReference>
<feature type="region of interest" description="Disordered" evidence="2">
    <location>
        <begin position="771"/>
        <end position="800"/>
    </location>
</feature>
<evidence type="ECO:0000313" key="5">
    <source>
        <dbReference type="EMBL" id="ACD56790.1"/>
    </source>
</evidence>
<dbReference type="PANTHER" id="PTHR33627:SF1">
    <property type="entry name" value="TRANSPOSASE"/>
    <property type="match status" value="1"/>
</dbReference>
<feature type="domain" description="Teneurin-like YD-shell" evidence="4">
    <location>
        <begin position="23"/>
        <end position="124"/>
    </location>
</feature>
<dbReference type="HOGENOM" id="CLU_019129_0_0_6"/>
<dbReference type="InterPro" id="IPR056823">
    <property type="entry name" value="TEN-like_YD-shell"/>
</dbReference>
<evidence type="ECO:0000313" key="6">
    <source>
        <dbReference type="Proteomes" id="UP000001740"/>
    </source>
</evidence>
<keyword evidence="1" id="KW-0677">Repeat</keyword>
<evidence type="ECO:0000256" key="2">
    <source>
        <dbReference type="SAM" id="MobiDB-lite"/>
    </source>
</evidence>
<protein>
    <submittedName>
        <fullName evidence="5">ISXo8 transposase</fullName>
    </submittedName>
</protein>
<evidence type="ECO:0000259" key="3">
    <source>
        <dbReference type="Pfam" id="PF13546"/>
    </source>
</evidence>
<gene>
    <name evidence="5" type="ordered locus">PXO_03365</name>
</gene>
<dbReference type="eggNOG" id="COG3209">
    <property type="taxonomic scope" value="Bacteria"/>
</dbReference>
<dbReference type="InterPro" id="IPR012337">
    <property type="entry name" value="RNaseH-like_sf"/>
</dbReference>
<feature type="domain" description="Transposase IS701-like DDE" evidence="3">
    <location>
        <begin position="379"/>
        <end position="651"/>
    </location>
</feature>
<dbReference type="InterPro" id="IPR038721">
    <property type="entry name" value="IS701-like_DDE_dom"/>
</dbReference>